<keyword evidence="5 6" id="KW-0472">Membrane</keyword>
<dbReference type="EMBL" id="HG799237">
    <property type="protein sequence ID" value="CDL72844.1"/>
    <property type="molecule type" value="Genomic_DNA"/>
</dbReference>
<evidence type="ECO:0000313" key="9">
    <source>
        <dbReference type="EMBL" id="CDL72844.1"/>
    </source>
</evidence>
<comment type="subcellular location">
    <subcellularLocation>
        <location evidence="1">Membrane</location>
        <topology evidence="1">Multi-pass membrane protein</topology>
    </subcellularLocation>
</comment>
<dbReference type="InterPro" id="IPR045062">
    <property type="entry name" value="Cyt_c_biogenesis_CcsA/CcmC"/>
</dbReference>
<evidence type="ECO:0000256" key="4">
    <source>
        <dbReference type="ARBA" id="ARBA00022989"/>
    </source>
</evidence>
<feature type="transmembrane region" description="Helical" evidence="6">
    <location>
        <begin position="610"/>
        <end position="638"/>
    </location>
</feature>
<gene>
    <name evidence="9" type="primary">nrfI</name>
</gene>
<dbReference type="InterPro" id="IPR007816">
    <property type="entry name" value="ResB-like_domain"/>
</dbReference>
<name>W1I895_9BACT</name>
<evidence type="ECO:0000256" key="6">
    <source>
        <dbReference type="SAM" id="Phobius"/>
    </source>
</evidence>
<dbReference type="PANTHER" id="PTHR30071">
    <property type="entry name" value="HEME EXPORTER PROTEIN C"/>
    <property type="match status" value="1"/>
</dbReference>
<feature type="non-terminal residue" evidence="9">
    <location>
        <position position="1"/>
    </location>
</feature>
<dbReference type="PANTHER" id="PTHR30071:SF1">
    <property type="entry name" value="CYTOCHROME B_B6 PROTEIN-RELATED"/>
    <property type="match status" value="1"/>
</dbReference>
<dbReference type="AlphaFoldDB" id="W1I895"/>
<keyword evidence="4 6" id="KW-1133">Transmembrane helix</keyword>
<sequence length="794" mass="90741">MMLFIFLLAVGAGVGTFIENDFGSNRAKELVYNAWWYELTLFLATINLLLVIEKTKMYRLKARTLFHSAFIVILFGAAVTHYFGLDGMMHIREGEKSNIITIGDKEVKTPFYISLKDFTLTRYPGSRSPSAFSSDVTVIDEGNKKKFDTQIYMNHTLTYGGYKFFQTSYDTDEKGTKLSVNKDPGVEITYIGYALLVLGLLLNLFDKKSRFHYLISQIKKMPIASLLLSLIYLSLPTPVHADYSAYTQGYLLEHKEKSKALATAFGSLVVQGPVGRMKPLDTQNREVLNKLTGRSSWEGMDANQVVLGMFSRPELWKKVNIIRIKTPKLREKLGVDKSQKLVKFRDFFDKNGNYKLTSEVERANQLVPSRRGTYERDLIKVDERLNIAFMSYRGVLLTLFPLAGNERNKWVDFKTMFATTDNSKIKRSTSRLLDDTYNRQYDKGFAYIEDIRSYQKNLGKSVYPDEQKLSIEIWFNHLALFFKLSMAYLLFGLLLLIYGLSSIFYNRLIADNVKRVISVISVLLFAIHTFGIGLRWYIGGYAPISNTYETMVYIAYASVLAGVVFLRKSTIALSASFMIAGIFIFAAYLGEIDPEITNLVPVLKSYWLSVHVSVITASYGFLGVGAILGVITLILFMLRKETRPHIDSHIKNIRHINEVTLILGLTLLTIGNFLGGIWANESWGRYWGWDPKETWAYISILVYVMVLHLRLIKRWYSVYIFSVVSVLSFFSILMTYFGVNFYLAGMHSYATGDPVPIPNWVYITSGIVFAMIALAYPKRKLNKQKEKMKKIKLL</sequence>
<dbReference type="Pfam" id="PF05140">
    <property type="entry name" value="ResB"/>
    <property type="match status" value="1"/>
</dbReference>
<evidence type="ECO:0000256" key="2">
    <source>
        <dbReference type="ARBA" id="ARBA00022692"/>
    </source>
</evidence>
<feature type="domain" description="ResB-like" evidence="8">
    <location>
        <begin position="64"/>
        <end position="173"/>
    </location>
</feature>
<reference evidence="9" key="1">
    <citation type="submission" date="2013-11" db="EMBL/GenBank/DDBJ databases">
        <title>The gill chamber epibiosis of deep-sea shrimp Rimicaris exoculata: an in-depth metagenomic investigation and discovery of Zetaproteobacteria.</title>
        <authorList>
            <person name="Jan C."/>
            <person name="Petersen J.M."/>
            <person name="Werner J."/>
            <person name="Teeling H."/>
            <person name="Huang S."/>
            <person name="Glockner F.O."/>
            <person name="Golyshina O.V."/>
            <person name="Dubilier N."/>
            <person name="Golyshin P.N."/>
            <person name="Jebbar M."/>
            <person name="Cambon-Bonavita M.-A."/>
        </authorList>
    </citation>
    <scope>NUCLEOTIDE SEQUENCE</scope>
</reference>
<evidence type="ECO:0000259" key="8">
    <source>
        <dbReference type="Pfam" id="PF05140"/>
    </source>
</evidence>
<dbReference type="GO" id="GO:0020037">
    <property type="term" value="F:heme binding"/>
    <property type="evidence" value="ECO:0007669"/>
    <property type="project" value="InterPro"/>
</dbReference>
<feature type="transmembrane region" description="Helical" evidence="6">
    <location>
        <begin position="34"/>
        <end position="52"/>
    </location>
</feature>
<protein>
    <submittedName>
        <fullName evidence="9">Periplasmic cytochrome c nitrite reductase Nrf subunit I</fullName>
    </submittedName>
</protein>
<feature type="transmembrane region" description="Helical" evidence="6">
    <location>
        <begin position="759"/>
        <end position="777"/>
    </location>
</feature>
<dbReference type="GO" id="GO:0005886">
    <property type="term" value="C:plasma membrane"/>
    <property type="evidence" value="ECO:0007669"/>
    <property type="project" value="TreeGrafter"/>
</dbReference>
<keyword evidence="2 6" id="KW-0812">Transmembrane</keyword>
<feature type="transmembrane region" description="Helical" evidence="6">
    <location>
        <begin position="517"/>
        <end position="538"/>
    </location>
</feature>
<feature type="transmembrane region" description="Helical" evidence="6">
    <location>
        <begin position="571"/>
        <end position="590"/>
    </location>
</feature>
<dbReference type="InterPro" id="IPR002541">
    <property type="entry name" value="Cyt_c_assembly"/>
</dbReference>
<feature type="transmembrane region" description="Helical" evidence="6">
    <location>
        <begin position="694"/>
        <end position="711"/>
    </location>
</feature>
<evidence type="ECO:0000256" key="3">
    <source>
        <dbReference type="ARBA" id="ARBA00022748"/>
    </source>
</evidence>
<feature type="transmembrane region" description="Helical" evidence="6">
    <location>
        <begin position="486"/>
        <end position="505"/>
    </location>
</feature>
<proteinExistence type="predicted"/>
<keyword evidence="3" id="KW-0201">Cytochrome c-type biogenesis</keyword>
<evidence type="ECO:0000259" key="7">
    <source>
        <dbReference type="Pfam" id="PF01578"/>
    </source>
</evidence>
<evidence type="ECO:0000256" key="5">
    <source>
        <dbReference type="ARBA" id="ARBA00023136"/>
    </source>
</evidence>
<dbReference type="GO" id="GO:0017004">
    <property type="term" value="P:cytochrome complex assembly"/>
    <property type="evidence" value="ECO:0007669"/>
    <property type="project" value="UniProtKB-KW"/>
</dbReference>
<feature type="transmembrane region" description="Helical" evidence="6">
    <location>
        <begin position="64"/>
        <end position="83"/>
    </location>
</feature>
<feature type="transmembrane region" description="Helical" evidence="6">
    <location>
        <begin position="550"/>
        <end position="566"/>
    </location>
</feature>
<evidence type="ECO:0000256" key="1">
    <source>
        <dbReference type="ARBA" id="ARBA00004141"/>
    </source>
</evidence>
<accession>W1I895</accession>
<dbReference type="Pfam" id="PF01578">
    <property type="entry name" value="Cytochrom_C_asm"/>
    <property type="match status" value="1"/>
</dbReference>
<feature type="transmembrane region" description="Helical" evidence="6">
    <location>
        <begin position="718"/>
        <end position="739"/>
    </location>
</feature>
<organism evidence="9">
    <name type="scientific">uncultured Campylobacterota bacterium</name>
    <dbReference type="NCBI Taxonomy" id="120858"/>
    <lineage>
        <taxon>Bacteria</taxon>
        <taxon>Pseudomonadati</taxon>
        <taxon>Campylobacterota</taxon>
        <taxon>environmental samples</taxon>
    </lineage>
</organism>
<feature type="non-terminal residue" evidence="9">
    <location>
        <position position="794"/>
    </location>
</feature>
<feature type="transmembrane region" description="Helical" evidence="6">
    <location>
        <begin position="659"/>
        <end position="679"/>
    </location>
</feature>
<feature type="domain" description="Cytochrome c assembly protein" evidence="7">
    <location>
        <begin position="545"/>
        <end position="747"/>
    </location>
</feature>